<dbReference type="Gene3D" id="1.25.40.470">
    <property type="match status" value="1"/>
</dbReference>
<dbReference type="InterPro" id="IPR050844">
    <property type="entry name" value="Coatomer_complex_subunit"/>
</dbReference>
<evidence type="ECO:0000256" key="1">
    <source>
        <dbReference type="ARBA" id="ARBA00004255"/>
    </source>
</evidence>
<keyword evidence="8 10" id="KW-0333">Golgi apparatus</keyword>
<dbReference type="CDD" id="cd00200">
    <property type="entry name" value="WD40"/>
    <property type="match status" value="1"/>
</dbReference>
<dbReference type="GO" id="GO:0005198">
    <property type="term" value="F:structural molecule activity"/>
    <property type="evidence" value="ECO:0007669"/>
    <property type="project" value="InterPro"/>
</dbReference>
<proteinExistence type="predicted"/>
<dbReference type="GO" id="GO:0006886">
    <property type="term" value="P:intracellular protein transport"/>
    <property type="evidence" value="ECO:0007669"/>
    <property type="project" value="UniProtKB-UniRule"/>
</dbReference>
<comment type="subcellular location">
    <subcellularLocation>
        <location evidence="10">Cytoplasm</location>
    </subcellularLocation>
    <subcellularLocation>
        <location evidence="1 10">Golgi apparatus membrane</location>
        <topology evidence="1 10">Peripheral membrane protein</topology>
        <orientation evidence="1">Cytoplasmic side</orientation>
    </subcellularLocation>
</comment>
<evidence type="ECO:0000313" key="17">
    <source>
        <dbReference type="Proteomes" id="UP000242381"/>
    </source>
</evidence>
<comment type="function">
    <text evidence="10">The coatomer is a cytosolic protein complex that binds to dilysine motifs and reversibly associates with Golgi non-clathrin-coated vesicles, which further mediate biosynthetic protein transport from the ER, via the Golgi up to the trans Golgi network.</text>
</comment>
<feature type="domain" description="Coatomer alpha subunit C-terminal" evidence="14">
    <location>
        <begin position="822"/>
        <end position="1234"/>
    </location>
</feature>
<evidence type="ECO:0000256" key="9">
    <source>
        <dbReference type="ARBA" id="ARBA00023136"/>
    </source>
</evidence>
<evidence type="ECO:0000256" key="6">
    <source>
        <dbReference type="ARBA" id="ARBA00022892"/>
    </source>
</evidence>
<feature type="domain" description="COPA/B second beta-propeller" evidence="13">
    <location>
        <begin position="353"/>
        <end position="588"/>
    </location>
</feature>
<dbReference type="GO" id="GO:0000139">
    <property type="term" value="C:Golgi membrane"/>
    <property type="evidence" value="ECO:0007669"/>
    <property type="project" value="UniProtKB-SubCell"/>
</dbReference>
<evidence type="ECO:0000313" key="16">
    <source>
        <dbReference type="EMBL" id="ORE16195.1"/>
    </source>
</evidence>
<comment type="subunit">
    <text evidence="10">Oligomeric complex that consists of at least the alpha, beta, beta', gamma, delta, epsilon and zeta subunits.</text>
</comment>
<evidence type="ECO:0000256" key="8">
    <source>
        <dbReference type="ARBA" id="ARBA00023034"/>
    </source>
</evidence>
<evidence type="ECO:0000256" key="3">
    <source>
        <dbReference type="ARBA" id="ARBA00022490"/>
    </source>
</evidence>
<evidence type="ECO:0000259" key="15">
    <source>
        <dbReference type="Pfam" id="PF23953"/>
    </source>
</evidence>
<keyword evidence="4 11" id="KW-0853">WD repeat</keyword>
<dbReference type="InterPro" id="IPR056176">
    <property type="entry name" value="TPR_COPA_B"/>
</dbReference>
<dbReference type="InterPro" id="IPR047312">
    <property type="entry name" value="Coatomer_alpha_WD-assoc_reg"/>
</dbReference>
<dbReference type="VEuPathDB" id="FungiDB:BCV72DRAFT_17274"/>
<feature type="compositionally biased region" description="Acidic residues" evidence="12">
    <location>
        <begin position="861"/>
        <end position="874"/>
    </location>
</feature>
<dbReference type="GO" id="GO:0006890">
    <property type="term" value="P:retrograde vesicle-mediated transport, Golgi to endoplasmic reticulum"/>
    <property type="evidence" value="ECO:0007669"/>
    <property type="project" value="TreeGrafter"/>
</dbReference>
<feature type="repeat" description="WD" evidence="11">
    <location>
        <begin position="7"/>
        <end position="48"/>
    </location>
</feature>
<feature type="repeat" description="WD" evidence="11">
    <location>
        <begin position="133"/>
        <end position="166"/>
    </location>
</feature>
<dbReference type="InterPro" id="IPR010714">
    <property type="entry name" value="Coatomer_asu_C"/>
</dbReference>
<dbReference type="AlphaFoldDB" id="A0A1X0RVX4"/>
<dbReference type="GO" id="GO:0030126">
    <property type="term" value="C:COPI vesicle coat"/>
    <property type="evidence" value="ECO:0007669"/>
    <property type="project" value="UniProtKB-UniRule"/>
</dbReference>
<evidence type="ECO:0000256" key="12">
    <source>
        <dbReference type="SAM" id="MobiDB-lite"/>
    </source>
</evidence>
<dbReference type="FunFam" id="2.130.10.10:FF:000010">
    <property type="entry name" value="Coatomer subunit alpha"/>
    <property type="match status" value="1"/>
</dbReference>
<dbReference type="Pfam" id="PF23953">
    <property type="entry name" value="TPR_COPA_B"/>
    <property type="match status" value="1"/>
</dbReference>
<keyword evidence="6 10" id="KW-0931">ER-Golgi transport</keyword>
<evidence type="ECO:0000256" key="4">
    <source>
        <dbReference type="ARBA" id="ARBA00022574"/>
    </source>
</evidence>
<dbReference type="FunFam" id="1.25.40.470:FF:000002">
    <property type="entry name" value="Coatomer subunit alpha"/>
    <property type="match status" value="1"/>
</dbReference>
<dbReference type="Gene3D" id="2.130.10.10">
    <property type="entry name" value="YVTN repeat-like/Quinoprotein amine dehydrogenase"/>
    <property type="match status" value="1"/>
</dbReference>
<keyword evidence="7 10" id="KW-0653">Protein transport</keyword>
<dbReference type="SMART" id="SM00320">
    <property type="entry name" value="WD40"/>
    <property type="match status" value="7"/>
</dbReference>
<dbReference type="Pfam" id="PF06957">
    <property type="entry name" value="COPI_C"/>
    <property type="match status" value="1"/>
</dbReference>
<dbReference type="GO" id="GO:0006891">
    <property type="term" value="P:intra-Golgi vesicle-mediated transport"/>
    <property type="evidence" value="ECO:0007669"/>
    <property type="project" value="TreeGrafter"/>
</dbReference>
<dbReference type="PROSITE" id="PS00678">
    <property type="entry name" value="WD_REPEATS_1"/>
    <property type="match status" value="1"/>
</dbReference>
<dbReference type="InterPro" id="IPR019775">
    <property type="entry name" value="WD40_repeat_CS"/>
</dbReference>
<evidence type="ECO:0000256" key="10">
    <source>
        <dbReference type="PIRNR" id="PIRNR003354"/>
    </source>
</evidence>
<feature type="domain" description="COPA/B TPR" evidence="15">
    <location>
        <begin position="616"/>
        <end position="772"/>
    </location>
</feature>
<dbReference type="InterPro" id="IPR036322">
    <property type="entry name" value="WD40_repeat_dom_sf"/>
</dbReference>
<evidence type="ECO:0000259" key="13">
    <source>
        <dbReference type="Pfam" id="PF04053"/>
    </source>
</evidence>
<dbReference type="Pfam" id="PF04053">
    <property type="entry name" value="B-prop_COPA_B_2nd"/>
    <property type="match status" value="1"/>
</dbReference>
<evidence type="ECO:0000256" key="11">
    <source>
        <dbReference type="PROSITE-ProRule" id="PRU00221"/>
    </source>
</evidence>
<dbReference type="PROSITE" id="PS50294">
    <property type="entry name" value="WD_REPEATS_REGION"/>
    <property type="match status" value="5"/>
</dbReference>
<dbReference type="PIRSF" id="PIRSF003354">
    <property type="entry name" value="Coatomer_alpha_subunit"/>
    <property type="match status" value="1"/>
</dbReference>
<keyword evidence="2 10" id="KW-0813">Transport</keyword>
<keyword evidence="3 10" id="KW-0963">Cytoplasm</keyword>
<keyword evidence="9 10" id="KW-0472">Membrane</keyword>
<keyword evidence="5" id="KW-0677">Repeat</keyword>
<feature type="repeat" description="WD" evidence="11">
    <location>
        <begin position="49"/>
        <end position="90"/>
    </location>
</feature>
<dbReference type="EMBL" id="KV921394">
    <property type="protein sequence ID" value="ORE16195.1"/>
    <property type="molecule type" value="Genomic_DNA"/>
</dbReference>
<evidence type="ECO:0000259" key="14">
    <source>
        <dbReference type="Pfam" id="PF06957"/>
    </source>
</evidence>
<dbReference type="OMA" id="EMTYQKQ"/>
<dbReference type="PANTHER" id="PTHR19876">
    <property type="entry name" value="COATOMER"/>
    <property type="match status" value="1"/>
</dbReference>
<accession>A0A1X0RVX4</accession>
<feature type="compositionally biased region" description="Acidic residues" evidence="12">
    <location>
        <begin position="896"/>
        <end position="911"/>
    </location>
</feature>
<dbReference type="InterPro" id="IPR016391">
    <property type="entry name" value="Coatomer_asu"/>
</dbReference>
<protein>
    <recommendedName>
        <fullName evidence="10">Coatomer subunit alpha</fullName>
    </recommendedName>
</protein>
<dbReference type="InterPro" id="IPR020472">
    <property type="entry name" value="WD40_PAC1"/>
</dbReference>
<name>A0A1X0RVX4_RHIZD</name>
<dbReference type="InterPro" id="IPR015943">
    <property type="entry name" value="WD40/YVTN_repeat-like_dom_sf"/>
</dbReference>
<dbReference type="SUPFAM" id="SSF82171">
    <property type="entry name" value="DPP6 N-terminal domain-like"/>
    <property type="match status" value="1"/>
</dbReference>
<dbReference type="GO" id="GO:0006888">
    <property type="term" value="P:endoplasmic reticulum to Golgi vesicle-mediated transport"/>
    <property type="evidence" value="ECO:0007669"/>
    <property type="project" value="InterPro"/>
</dbReference>
<dbReference type="PROSITE" id="PS50082">
    <property type="entry name" value="WD_REPEATS_2"/>
    <property type="match status" value="6"/>
</dbReference>
<sequence>MQMLTKFESKSNRVKGVAFHPKRPWILASLHNGCIQLWDYRMGTLLERFEEHDGPVRGIAFHPTQPLFVSGGDDYKIKVWNYKTHRCLFTLNGHLDYVRTVFFHHELPWIISASDDQTIRIWNWQSRACIAILTGHNHYVMCAQFHPKTDLIVSASMDQTVRVWDITGLRKKSQAPTAMSFEDMNRAGPGSDMFGTTDVMVKYVLEGHDHGVNWASFHPTLPLIISAGDDRQVKLWRMNDTKAWEVDSCRGHYNNVSSAIFHPRQDLILSDSEDKTIRVWDLTKRTAVATFRRDHDRFWVLTAHPELNLFAAGHDSGLIVFKLERERPAFQVHNNELFYVKNNILHIHDFPSTADQEVMSVRKLGSQFVAPRTLSYNPAERAVLLTSPFEDGSYELYRLPKNLGGTLQEPSDESMKGTGHAALFIARNRFAVFDKTSQVIQIRDLSNKETKSFRTPSQVTDIFYAGPGSLLMATPTSVILFDIQQRRVVSELTVSSVKYVAWSNDMSMVALISKHTITIATKELRQTSQIHETIRIKSATWDDSNVLLYCTLNHIKYALTEGDNGIVRTLDQPVYLTRMKGKKLFALDRDGKVREITIDPTEYRFKLALVKKQYEEVLHIIRTSNLVGQSIIAYLQKKGYPEIALHFVRDDKTRFELALECGNLDVALETARAMNKPDHWAKLSAEALNHGNFKIVELCYQRIKKMDKLSFLYLLEGNQANLSKMLEISKLQKDPMQQFQNSVYLGDIQERIQMLVDVGQLPLAYMTAKSHGLTEQAESILAAAGKTEDEIELPESEEPLPSIPQPVTHLEDPNWPLLTVSKSFFEGAFVKQQQQQQDTRVSGDIYSVINKPSFTYDDAIEEAGGDWGDDDDDLGLTGAPKPAQDNLLDTGADEFGVPDEEEGGGWDDDDDIKAELDAQMGNVAARETAEFVAPTEGVSESLIWTQNSNIAADHIAAGAFDSAMQILNRQKGIVHFEPLKPHFLAIYQASHAHVSHVCGSGAVPLRRNPETSSPRNALPVAVYTFQNTISTLIQQAYSLFSNGKLAASSQLFKQLVHIALFTVTNSDEEANELTQLVDICREYLLGLSLEQKRRSIEGTSPDELKRALELAAYFTHCELQVKHMHLALRQATKQAFRAKNFSTASRFATRLLELAPPLKIADEARKIQSVCERTLQDEMTLNYDQHNPFDVCAYSFEPIYRGSPKKTCCYCKASYKPEYEGKVCAICEVAKIGQ</sequence>
<feature type="repeat" description="WD" evidence="11">
    <location>
        <begin position="91"/>
        <end position="132"/>
    </location>
</feature>
<dbReference type="InterPro" id="IPR006692">
    <property type="entry name" value="Beta-prop_COPA/B_2nd"/>
</dbReference>
<dbReference type="PANTHER" id="PTHR19876:SF1">
    <property type="entry name" value="COATOMER SUBUNIT ALPHA"/>
    <property type="match status" value="1"/>
</dbReference>
<reference evidence="16 17" key="1">
    <citation type="journal article" date="2016" name="Proc. Natl. Acad. Sci. U.S.A.">
        <title>Lipid metabolic changes in an early divergent fungus govern the establishment of a mutualistic symbiosis with endobacteria.</title>
        <authorList>
            <person name="Lastovetsky O.A."/>
            <person name="Gaspar M.L."/>
            <person name="Mondo S.J."/>
            <person name="LaButti K.M."/>
            <person name="Sandor L."/>
            <person name="Grigoriev I.V."/>
            <person name="Henry S.A."/>
            <person name="Pawlowska T.E."/>
        </authorList>
    </citation>
    <scope>NUCLEOTIDE SEQUENCE [LARGE SCALE GENOMIC DNA]</scope>
    <source>
        <strain evidence="16 17">ATCC 11559</strain>
    </source>
</reference>
<evidence type="ECO:0000256" key="5">
    <source>
        <dbReference type="ARBA" id="ARBA00022737"/>
    </source>
</evidence>
<dbReference type="PRINTS" id="PR00320">
    <property type="entry name" value="GPROTEINBRPT"/>
</dbReference>
<evidence type="ECO:0000256" key="2">
    <source>
        <dbReference type="ARBA" id="ARBA00022448"/>
    </source>
</evidence>
<gene>
    <name evidence="16" type="ORF">BCV71DRAFT_292405</name>
</gene>
<dbReference type="CDD" id="cd22948">
    <property type="entry name" value="Coatomer_WDAD_alpha"/>
    <property type="match status" value="1"/>
</dbReference>
<feature type="region of interest" description="Disordered" evidence="12">
    <location>
        <begin position="861"/>
        <end position="911"/>
    </location>
</feature>
<organism evidence="16 17">
    <name type="scientific">Rhizopus microsporus</name>
    <dbReference type="NCBI Taxonomy" id="58291"/>
    <lineage>
        <taxon>Eukaryota</taxon>
        <taxon>Fungi</taxon>
        <taxon>Fungi incertae sedis</taxon>
        <taxon>Mucoromycota</taxon>
        <taxon>Mucoromycotina</taxon>
        <taxon>Mucoromycetes</taxon>
        <taxon>Mucorales</taxon>
        <taxon>Mucorineae</taxon>
        <taxon>Rhizopodaceae</taxon>
        <taxon>Rhizopus</taxon>
    </lineage>
</organism>
<dbReference type="Pfam" id="PF00400">
    <property type="entry name" value="WD40"/>
    <property type="match status" value="6"/>
</dbReference>
<dbReference type="Proteomes" id="UP000242381">
    <property type="component" value="Unassembled WGS sequence"/>
</dbReference>
<evidence type="ECO:0000256" key="7">
    <source>
        <dbReference type="ARBA" id="ARBA00022927"/>
    </source>
</evidence>
<feature type="repeat" description="WD" evidence="11">
    <location>
        <begin position="205"/>
        <end position="246"/>
    </location>
</feature>
<dbReference type="SUPFAM" id="SSF50978">
    <property type="entry name" value="WD40 repeat-like"/>
    <property type="match status" value="1"/>
</dbReference>
<feature type="repeat" description="WD" evidence="11">
    <location>
        <begin position="249"/>
        <end position="290"/>
    </location>
</feature>
<dbReference type="InterPro" id="IPR001680">
    <property type="entry name" value="WD40_rpt"/>
</dbReference>